<gene>
    <name evidence="2" type="ORF">SDC9_98719</name>
</gene>
<feature type="transmembrane region" description="Helical" evidence="1">
    <location>
        <begin position="43"/>
        <end position="63"/>
    </location>
</feature>
<protein>
    <recommendedName>
        <fullName evidence="3">NfeD-like C-terminal domain-containing protein</fullName>
    </recommendedName>
</protein>
<dbReference type="Gene3D" id="2.40.50.140">
    <property type="entry name" value="Nucleic acid-binding proteins"/>
    <property type="match status" value="1"/>
</dbReference>
<keyword evidence="1" id="KW-0472">Membrane</keyword>
<feature type="transmembrane region" description="Helical" evidence="1">
    <location>
        <begin position="69"/>
        <end position="89"/>
    </location>
</feature>
<comment type="caution">
    <text evidence="2">The sequence shown here is derived from an EMBL/GenBank/DDBJ whole genome shotgun (WGS) entry which is preliminary data.</text>
</comment>
<feature type="transmembrane region" description="Helical" evidence="1">
    <location>
        <begin position="6"/>
        <end position="31"/>
    </location>
</feature>
<proteinExistence type="predicted"/>
<evidence type="ECO:0008006" key="3">
    <source>
        <dbReference type="Google" id="ProtNLM"/>
    </source>
</evidence>
<dbReference type="EMBL" id="VSSQ01013653">
    <property type="protein sequence ID" value="MPM51966.1"/>
    <property type="molecule type" value="Genomic_DNA"/>
</dbReference>
<evidence type="ECO:0000256" key="1">
    <source>
        <dbReference type="SAM" id="Phobius"/>
    </source>
</evidence>
<name>A0A645AG83_9ZZZZ</name>
<evidence type="ECO:0000313" key="2">
    <source>
        <dbReference type="EMBL" id="MPM51966.1"/>
    </source>
</evidence>
<organism evidence="2">
    <name type="scientific">bioreactor metagenome</name>
    <dbReference type="NCBI Taxonomy" id="1076179"/>
    <lineage>
        <taxon>unclassified sequences</taxon>
        <taxon>metagenomes</taxon>
        <taxon>ecological metagenomes</taxon>
    </lineage>
</organism>
<accession>A0A645AG83</accession>
<dbReference type="AlphaFoldDB" id="A0A645AG83"/>
<keyword evidence="1" id="KW-0812">Transmembrane</keyword>
<sequence length="184" mass="18343">MTVFFVIGGVGIALLLLALLIGDVLDGALGLDGLEGFNALDADVFSTAGIAGLLGGFGFAGAIGLELTGLMPVAIVLGLVVGALLGWGAGKLTALLRRQGSDVAPSTASLIGAEALVITAIPENGYGQIRLRYGGHTHTLNAKGPVELDAGTRVWISGVLSATSVEVRPVDALGSAGQPGVLDM</sequence>
<dbReference type="InterPro" id="IPR012340">
    <property type="entry name" value="NA-bd_OB-fold"/>
</dbReference>
<keyword evidence="1" id="KW-1133">Transmembrane helix</keyword>
<reference evidence="2" key="1">
    <citation type="submission" date="2019-08" db="EMBL/GenBank/DDBJ databases">
        <authorList>
            <person name="Kucharzyk K."/>
            <person name="Murdoch R.W."/>
            <person name="Higgins S."/>
            <person name="Loffler F."/>
        </authorList>
    </citation>
    <scope>NUCLEOTIDE SEQUENCE</scope>
</reference>